<dbReference type="GO" id="GO:0005829">
    <property type="term" value="C:cytosol"/>
    <property type="evidence" value="ECO:0007669"/>
    <property type="project" value="UniProtKB-ARBA"/>
</dbReference>
<dbReference type="PROSITE" id="PS50889">
    <property type="entry name" value="S4"/>
    <property type="match status" value="1"/>
</dbReference>
<reference evidence="6 7" key="1">
    <citation type="journal article" date="2015" name="Nature">
        <title>rRNA introns, odd ribosomes, and small enigmatic genomes across a large radiation of phyla.</title>
        <authorList>
            <person name="Brown C.T."/>
            <person name="Hug L.A."/>
            <person name="Thomas B.C."/>
            <person name="Sharon I."/>
            <person name="Castelle C.J."/>
            <person name="Singh A."/>
            <person name="Wilkins M.J."/>
            <person name="Williams K.H."/>
            <person name="Banfield J.F."/>
        </authorList>
    </citation>
    <scope>NUCLEOTIDE SEQUENCE [LARGE SCALE GENOMIC DNA]</scope>
</reference>
<dbReference type="Gene3D" id="3.30.70.580">
    <property type="entry name" value="Pseudouridine synthase I, catalytic domain, N-terminal subdomain"/>
    <property type="match status" value="1"/>
</dbReference>
<dbReference type="Gene3D" id="3.10.290.10">
    <property type="entry name" value="RNA-binding S4 domain"/>
    <property type="match status" value="1"/>
</dbReference>
<name>A0A0G0T5J0_9BACT</name>
<dbReference type="EMBL" id="LBZM01000008">
    <property type="protein sequence ID" value="KKR72278.1"/>
    <property type="molecule type" value="Genomic_DNA"/>
</dbReference>
<gene>
    <name evidence="6" type="ORF">UU14_C0008G0005</name>
</gene>
<dbReference type="EC" id="5.4.99.-" evidence="4"/>
<dbReference type="InterPro" id="IPR036986">
    <property type="entry name" value="S4_RNA-bd_sf"/>
</dbReference>
<protein>
    <recommendedName>
        <fullName evidence="4">Pseudouridine synthase</fullName>
        <ecNumber evidence="4">5.4.99.-</ecNumber>
    </recommendedName>
</protein>
<dbReference type="InterPro" id="IPR020094">
    <property type="entry name" value="TruA/RsuA/RluB/E/F_N"/>
</dbReference>
<dbReference type="SUPFAM" id="SSF55120">
    <property type="entry name" value="Pseudouridine synthase"/>
    <property type="match status" value="1"/>
</dbReference>
<dbReference type="Pfam" id="PF00849">
    <property type="entry name" value="PseudoU_synth_2"/>
    <property type="match status" value="1"/>
</dbReference>
<dbReference type="GO" id="GO:0120159">
    <property type="term" value="F:rRNA pseudouridine synthase activity"/>
    <property type="evidence" value="ECO:0007669"/>
    <property type="project" value="UniProtKB-ARBA"/>
</dbReference>
<feature type="domain" description="RNA-binding S4" evidence="5">
    <location>
        <begin position="6"/>
        <end position="69"/>
    </location>
</feature>
<comment type="similarity">
    <text evidence="1 4">Belongs to the pseudouridine synthase RsuA family.</text>
</comment>
<dbReference type="GO" id="GO:0003723">
    <property type="term" value="F:RNA binding"/>
    <property type="evidence" value="ECO:0007669"/>
    <property type="project" value="UniProtKB-KW"/>
</dbReference>
<dbReference type="SUPFAM" id="SSF55174">
    <property type="entry name" value="Alpha-L RNA-binding motif"/>
    <property type="match status" value="1"/>
</dbReference>
<evidence type="ECO:0000313" key="6">
    <source>
        <dbReference type="EMBL" id="KKR72278.1"/>
    </source>
</evidence>
<dbReference type="InterPro" id="IPR002942">
    <property type="entry name" value="S4_RNA-bd"/>
</dbReference>
<proteinExistence type="inferred from homology"/>
<evidence type="ECO:0000313" key="7">
    <source>
        <dbReference type="Proteomes" id="UP000034664"/>
    </source>
</evidence>
<dbReference type="Pfam" id="PF01479">
    <property type="entry name" value="S4"/>
    <property type="match status" value="1"/>
</dbReference>
<evidence type="ECO:0000256" key="3">
    <source>
        <dbReference type="PROSITE-ProRule" id="PRU00182"/>
    </source>
</evidence>
<accession>A0A0G0T5J0</accession>
<keyword evidence="2 4" id="KW-0413">Isomerase</keyword>
<dbReference type="InterPro" id="IPR042092">
    <property type="entry name" value="PsdUridine_s_RsuA/RluB/E/F_cat"/>
</dbReference>
<dbReference type="NCBIfam" id="TIGR00093">
    <property type="entry name" value="pseudouridine synthase"/>
    <property type="match status" value="1"/>
</dbReference>
<dbReference type="Proteomes" id="UP000034664">
    <property type="component" value="Unassembled WGS sequence"/>
</dbReference>
<dbReference type="InterPro" id="IPR000748">
    <property type="entry name" value="PsdUridine_synth_RsuA/RluB/E/F"/>
</dbReference>
<dbReference type="PROSITE" id="PS01149">
    <property type="entry name" value="PSI_RSU"/>
    <property type="match status" value="1"/>
</dbReference>
<sequence length="251" mass="28707">MEQNTERIDKYLANIGICSRRNVEILLRKQTLTVNGKRITEPGTRIVPEKDDIRLDSTKLLPPKLVYYLVNKPKGIISTVSDEHGRKNVTSLVPKTQRLYPVGRLDKETTGLILLTNDGELTNFLTHPRYHVDKVYRLTIKGKINKNQLNAFQNGVQLHDGKTAPSEMHIVNERRTTSLIEITLHEGKNRQIRRMCEAVRLPLLELTRIKLGPLTINNLKEGKHRKLSQKEVQELKKSAIVASTRKEGIMV</sequence>
<dbReference type="InterPro" id="IPR018496">
    <property type="entry name" value="PsdUridine_synth_RsuA/RluB_CS"/>
</dbReference>
<dbReference type="PATRIC" id="fig|1618482.3.peg.427"/>
<dbReference type="InterPro" id="IPR050343">
    <property type="entry name" value="RsuA_PseudoU_synthase"/>
</dbReference>
<keyword evidence="3" id="KW-0694">RNA-binding</keyword>
<organism evidence="6 7">
    <name type="scientific">Candidatus Roizmanbacteria bacterium GW2011_GWB1_40_7</name>
    <dbReference type="NCBI Taxonomy" id="1618482"/>
    <lineage>
        <taxon>Bacteria</taxon>
        <taxon>Candidatus Roizmaniibacteriota</taxon>
    </lineage>
</organism>
<dbReference type="AlphaFoldDB" id="A0A0G0T5J0"/>
<dbReference type="CDD" id="cd00165">
    <property type="entry name" value="S4"/>
    <property type="match status" value="1"/>
</dbReference>
<evidence type="ECO:0000256" key="2">
    <source>
        <dbReference type="ARBA" id="ARBA00023235"/>
    </source>
</evidence>
<dbReference type="InterPro" id="IPR020103">
    <property type="entry name" value="PsdUridine_synth_cat_dom_sf"/>
</dbReference>
<dbReference type="Gene3D" id="3.30.70.1560">
    <property type="entry name" value="Alpha-L RNA-binding motif"/>
    <property type="match status" value="1"/>
</dbReference>
<evidence type="ECO:0000256" key="1">
    <source>
        <dbReference type="ARBA" id="ARBA00008348"/>
    </source>
</evidence>
<dbReference type="InterPro" id="IPR006145">
    <property type="entry name" value="PsdUridine_synth_RsuA/RluA"/>
</dbReference>
<comment type="caution">
    <text evidence="6">The sequence shown here is derived from an EMBL/GenBank/DDBJ whole genome shotgun (WGS) entry which is preliminary data.</text>
</comment>
<dbReference type="CDD" id="cd02870">
    <property type="entry name" value="PseudoU_synth_RsuA_like"/>
    <property type="match status" value="1"/>
</dbReference>
<dbReference type="PANTHER" id="PTHR47683">
    <property type="entry name" value="PSEUDOURIDINE SYNTHASE FAMILY PROTEIN-RELATED"/>
    <property type="match status" value="1"/>
</dbReference>
<dbReference type="FunFam" id="3.30.70.1560:FF:000001">
    <property type="entry name" value="Pseudouridine synthase"/>
    <property type="match status" value="1"/>
</dbReference>
<dbReference type="SMART" id="SM00363">
    <property type="entry name" value="S4"/>
    <property type="match status" value="1"/>
</dbReference>
<dbReference type="PANTHER" id="PTHR47683:SF2">
    <property type="entry name" value="RNA-BINDING S4 DOMAIN-CONTAINING PROTEIN"/>
    <property type="match status" value="1"/>
</dbReference>
<evidence type="ECO:0000256" key="4">
    <source>
        <dbReference type="RuleBase" id="RU003887"/>
    </source>
</evidence>
<dbReference type="GO" id="GO:0000455">
    <property type="term" value="P:enzyme-directed rRNA pseudouridine synthesis"/>
    <property type="evidence" value="ECO:0007669"/>
    <property type="project" value="UniProtKB-ARBA"/>
</dbReference>
<evidence type="ECO:0000259" key="5">
    <source>
        <dbReference type="SMART" id="SM00363"/>
    </source>
</evidence>